<dbReference type="Proteomes" id="UP000241346">
    <property type="component" value="Unassembled WGS sequence"/>
</dbReference>
<dbReference type="SUPFAM" id="SSF53850">
    <property type="entry name" value="Periplasmic binding protein-like II"/>
    <property type="match status" value="1"/>
</dbReference>
<sequence>MNKAILPALIASVCISGSVLAQEIVPEADAKLMIWADHGASSQFMQYAAEQFNQQNDYDVEFTFRSLSPVDTTTRLIQDGGTTVVGDVVEVEHDTLGRLVVAGGVMENLVSAERIESDFISSAAAAAKINGESYGFPVSFATVTMFYNKDLLAETPTSFEQLIEFAKEFNKPGRQQYSLLWDVQNYYESRMFFAMKGGYEFGDNGANAKDLGIANEGAVAGLTSMLKLKAANGANSADIRDPQVRRGLFQEGKVAAIIDGPWAAPGYEKSGINLGVAPIPTLDGHHPRTFSTVRLAVVSAFTEYPRAAQLFADFVSSEEMAKKRFEMTGAIPPVETVMNDVADEADELTQAMIQQGFYSDAMPSIPEMGYIWQPMAAAVTDIWNNGGNVEGALNRAERIIEQQISMQQ</sequence>
<dbReference type="GO" id="GO:0042956">
    <property type="term" value="P:maltodextrin transmembrane transport"/>
    <property type="evidence" value="ECO:0007669"/>
    <property type="project" value="TreeGrafter"/>
</dbReference>
<accession>A0A2T3NDP3</accession>
<comment type="caution">
    <text evidence="6">The sequence shown here is derived from an EMBL/GenBank/DDBJ whole genome shotgun (WGS) entry which is preliminary data.</text>
</comment>
<dbReference type="GO" id="GO:1901982">
    <property type="term" value="F:maltose binding"/>
    <property type="evidence" value="ECO:0007669"/>
    <property type="project" value="TreeGrafter"/>
</dbReference>
<name>A0A2T3NDP3_9GAMM</name>
<dbReference type="OrthoDB" id="9766758at2"/>
<keyword evidence="5" id="KW-0574">Periplasm</keyword>
<evidence type="ECO:0000256" key="4">
    <source>
        <dbReference type="ARBA" id="ARBA00022729"/>
    </source>
</evidence>
<evidence type="ECO:0000313" key="6">
    <source>
        <dbReference type="EMBL" id="PSW12269.1"/>
    </source>
</evidence>
<comment type="function">
    <text evidence="5">Part of the ABC transporter complex MalEFGK involved in maltose/maltodextrin import. Binds maltose and higher maltodextrins.</text>
</comment>
<dbReference type="GO" id="GO:0015144">
    <property type="term" value="F:carbohydrate transmembrane transporter activity"/>
    <property type="evidence" value="ECO:0007669"/>
    <property type="project" value="InterPro"/>
</dbReference>
<organism evidence="6 7">
    <name type="scientific">Photobacterium rosenbergii</name>
    <dbReference type="NCBI Taxonomy" id="294936"/>
    <lineage>
        <taxon>Bacteria</taxon>
        <taxon>Pseudomonadati</taxon>
        <taxon>Pseudomonadota</taxon>
        <taxon>Gammaproteobacteria</taxon>
        <taxon>Vibrionales</taxon>
        <taxon>Vibrionaceae</taxon>
        <taxon>Photobacterium</taxon>
    </lineage>
</organism>
<evidence type="ECO:0000256" key="3">
    <source>
        <dbReference type="ARBA" id="ARBA00022597"/>
    </source>
</evidence>
<evidence type="ECO:0000256" key="5">
    <source>
        <dbReference type="RuleBase" id="RU365005"/>
    </source>
</evidence>
<dbReference type="InterPro" id="IPR006059">
    <property type="entry name" value="SBP"/>
</dbReference>
<dbReference type="Pfam" id="PF13416">
    <property type="entry name" value="SBP_bac_8"/>
    <property type="match status" value="1"/>
</dbReference>
<dbReference type="PANTHER" id="PTHR30061">
    <property type="entry name" value="MALTOSE-BINDING PERIPLASMIC PROTEIN"/>
    <property type="match status" value="1"/>
</dbReference>
<keyword evidence="4 5" id="KW-0732">Signal</keyword>
<gene>
    <name evidence="6" type="ORF">C9J01_13895</name>
</gene>
<dbReference type="GO" id="GO:0055052">
    <property type="term" value="C:ATP-binding cassette (ABC) transporter complex, substrate-binding subunit-containing"/>
    <property type="evidence" value="ECO:0007669"/>
    <property type="project" value="TreeGrafter"/>
</dbReference>
<proteinExistence type="inferred from homology"/>
<reference evidence="6 7" key="1">
    <citation type="submission" date="2018-03" db="EMBL/GenBank/DDBJ databases">
        <title>Whole genome sequencing of Histamine producing bacteria.</title>
        <authorList>
            <person name="Butler K."/>
        </authorList>
    </citation>
    <scope>NUCLEOTIDE SEQUENCE [LARGE SCALE GENOMIC DNA]</scope>
    <source>
        <strain evidence="6 7">DSM 19138</strain>
    </source>
</reference>
<dbReference type="GO" id="GO:0015768">
    <property type="term" value="P:maltose transport"/>
    <property type="evidence" value="ECO:0007669"/>
    <property type="project" value="TreeGrafter"/>
</dbReference>
<dbReference type="Gene3D" id="3.40.190.10">
    <property type="entry name" value="Periplasmic binding protein-like II"/>
    <property type="match status" value="2"/>
</dbReference>
<evidence type="ECO:0000313" key="7">
    <source>
        <dbReference type="Proteomes" id="UP000241346"/>
    </source>
</evidence>
<dbReference type="PANTHER" id="PTHR30061:SF50">
    <property type="entry name" value="MALTOSE_MALTODEXTRIN-BINDING PERIPLASMIC PROTEIN"/>
    <property type="match status" value="1"/>
</dbReference>
<protein>
    <recommendedName>
        <fullName evidence="5">Maltodextrin-binding protein</fullName>
    </recommendedName>
</protein>
<evidence type="ECO:0000256" key="1">
    <source>
        <dbReference type="ARBA" id="ARBA00008520"/>
    </source>
</evidence>
<dbReference type="InterPro" id="IPR006060">
    <property type="entry name" value="Maltose/Cyclodextrin-bd"/>
</dbReference>
<comment type="similarity">
    <text evidence="1 5">Belongs to the bacterial solute-binding protein 1 family.</text>
</comment>
<feature type="signal peptide" evidence="5">
    <location>
        <begin position="1"/>
        <end position="21"/>
    </location>
</feature>
<keyword evidence="2 5" id="KW-0813">Transport</keyword>
<dbReference type="RefSeq" id="WP_107298759.1">
    <property type="nucleotide sequence ID" value="NZ_PYMB01000005.1"/>
</dbReference>
<dbReference type="GO" id="GO:0042597">
    <property type="term" value="C:periplasmic space"/>
    <property type="evidence" value="ECO:0007669"/>
    <property type="project" value="UniProtKB-SubCell"/>
</dbReference>
<keyword evidence="3 5" id="KW-0762">Sugar transport</keyword>
<dbReference type="PRINTS" id="PR00181">
    <property type="entry name" value="MALTOSEBP"/>
</dbReference>
<evidence type="ECO:0000256" key="2">
    <source>
        <dbReference type="ARBA" id="ARBA00022448"/>
    </source>
</evidence>
<dbReference type="CDD" id="cd13586">
    <property type="entry name" value="PBP2_Maltose_binding_like"/>
    <property type="match status" value="1"/>
</dbReference>
<comment type="subcellular location">
    <subcellularLocation>
        <location evidence="5">Periplasm</location>
    </subcellularLocation>
</comment>
<dbReference type="EMBL" id="PYMB01000005">
    <property type="protein sequence ID" value="PSW12269.1"/>
    <property type="molecule type" value="Genomic_DNA"/>
</dbReference>
<feature type="chain" id="PRO_5015371436" description="Maltodextrin-binding protein" evidence="5">
    <location>
        <begin position="22"/>
        <end position="408"/>
    </location>
</feature>
<dbReference type="AlphaFoldDB" id="A0A2T3NDP3"/>